<dbReference type="PANTHER" id="PTHR10954:SF18">
    <property type="entry name" value="RIBONUCLEASE HII"/>
    <property type="match status" value="1"/>
</dbReference>
<dbReference type="SUPFAM" id="SSF53098">
    <property type="entry name" value="Ribonuclease H-like"/>
    <property type="match status" value="1"/>
</dbReference>
<evidence type="ECO:0000313" key="15">
    <source>
        <dbReference type="EMBL" id="AYG02131.1"/>
    </source>
</evidence>
<feature type="binding site" evidence="12">
    <location>
        <position position="48"/>
    </location>
    <ligand>
        <name>a divalent metal cation</name>
        <dbReference type="ChEBI" id="CHEBI:60240"/>
    </ligand>
</feature>
<evidence type="ECO:0000256" key="11">
    <source>
        <dbReference type="ARBA" id="ARBA00023211"/>
    </source>
</evidence>
<keyword evidence="11" id="KW-0464">Manganese</keyword>
<evidence type="ECO:0000259" key="14">
    <source>
        <dbReference type="PROSITE" id="PS51975"/>
    </source>
</evidence>
<comment type="cofactor">
    <cofactor evidence="12">
        <name>Mn(2+)</name>
        <dbReference type="ChEBI" id="CHEBI:29035"/>
    </cofactor>
    <cofactor evidence="12">
        <name>Mg(2+)</name>
        <dbReference type="ChEBI" id="CHEBI:18420"/>
    </cofactor>
    <text evidence="12">Manganese or magnesium. Binds 1 divalent metal ion per monomer in the absence of substrate. May bind a second metal ion after substrate binding.</text>
</comment>
<evidence type="ECO:0000256" key="13">
    <source>
        <dbReference type="RuleBase" id="RU003515"/>
    </source>
</evidence>
<proteinExistence type="inferred from homology"/>
<evidence type="ECO:0000256" key="8">
    <source>
        <dbReference type="ARBA" id="ARBA00022723"/>
    </source>
</evidence>
<comment type="function">
    <text evidence="3 13">Endonuclease that specifically degrades the RNA of RNA-DNA hybrids.</text>
</comment>
<dbReference type="GO" id="GO:0005737">
    <property type="term" value="C:cytoplasm"/>
    <property type="evidence" value="ECO:0007669"/>
    <property type="project" value="UniProtKB-SubCell"/>
</dbReference>
<dbReference type="NCBIfam" id="NF000595">
    <property type="entry name" value="PRK00015.1-3"/>
    <property type="match status" value="1"/>
</dbReference>
<dbReference type="GO" id="GO:0046872">
    <property type="term" value="F:metal ion binding"/>
    <property type="evidence" value="ECO:0007669"/>
    <property type="project" value="UniProtKB-KW"/>
</dbReference>
<dbReference type="Gene3D" id="3.30.420.10">
    <property type="entry name" value="Ribonuclease H-like superfamily/Ribonuclease H"/>
    <property type="match status" value="1"/>
</dbReference>
<dbReference type="GO" id="GO:0003723">
    <property type="term" value="F:RNA binding"/>
    <property type="evidence" value="ECO:0007669"/>
    <property type="project" value="UniProtKB-UniRule"/>
</dbReference>
<evidence type="ECO:0000256" key="3">
    <source>
        <dbReference type="ARBA" id="ARBA00004065"/>
    </source>
</evidence>
<gene>
    <name evidence="15" type="ORF">D7I44_00370</name>
</gene>
<dbReference type="EC" id="3.1.26.4" evidence="13"/>
<keyword evidence="10 12" id="KW-0378">Hydrolase</keyword>
<comment type="catalytic activity">
    <reaction evidence="1 12 13">
        <text>Endonucleolytic cleavage to 5'-phosphomonoester.</text>
        <dbReference type="EC" id="3.1.26.4"/>
    </reaction>
</comment>
<comment type="cofactor">
    <cofactor evidence="2">
        <name>Mg(2+)</name>
        <dbReference type="ChEBI" id="CHEBI:18420"/>
    </cofactor>
</comment>
<keyword evidence="8 12" id="KW-0479">Metal-binding</keyword>
<dbReference type="Proteomes" id="UP000275069">
    <property type="component" value="Chromosome"/>
</dbReference>
<keyword evidence="9 12" id="KW-0255">Endonuclease</keyword>
<dbReference type="AlphaFoldDB" id="A0A387BUK1"/>
<dbReference type="InterPro" id="IPR024567">
    <property type="entry name" value="RNase_HII/HIII_dom"/>
</dbReference>
<feature type="domain" description="RNase H type-2" evidence="14">
    <location>
        <begin position="42"/>
        <end position="233"/>
    </location>
</feature>
<dbReference type="InterPro" id="IPR022898">
    <property type="entry name" value="RNase_HII"/>
</dbReference>
<dbReference type="KEGG" id="gry:D7I44_00370"/>
<reference evidence="15 16" key="1">
    <citation type="submission" date="2018-09" db="EMBL/GenBank/DDBJ databases">
        <title>Genome sequencing of strain 2DFW10M-5.</title>
        <authorList>
            <person name="Heo J."/>
            <person name="Kim S.-J."/>
            <person name="Kwon S.-W."/>
        </authorList>
    </citation>
    <scope>NUCLEOTIDE SEQUENCE [LARGE SCALE GENOMIC DNA]</scope>
    <source>
        <strain evidence="15 16">2DFW10M-5</strain>
    </source>
</reference>
<evidence type="ECO:0000256" key="12">
    <source>
        <dbReference type="PROSITE-ProRule" id="PRU01319"/>
    </source>
</evidence>
<dbReference type="EMBL" id="CP032624">
    <property type="protein sequence ID" value="AYG02131.1"/>
    <property type="molecule type" value="Genomic_DNA"/>
</dbReference>
<evidence type="ECO:0000313" key="16">
    <source>
        <dbReference type="Proteomes" id="UP000275069"/>
    </source>
</evidence>
<sequence>MVVALQLSRRLPRHRPERQVTPAAATAPTLEFERELLASGSRYVIGVDEVGRGALAGPVAVGMVVIDAAMPSHPERLRDSKLLAEPVREQLAPLCAAWGLYTAVGEATPAEIDEHGIIVALGLAGWRALGALREAGAAVDEASVLLDGNHDYLNPVLESRMSVTTRVKGDMSCASVAAASVIAKVHRDRLMIGLHDAFPAYGWASNKGYAAPAHLAAIAEIGPCDHHRRTWIH</sequence>
<dbReference type="InterPro" id="IPR012337">
    <property type="entry name" value="RNaseH-like_sf"/>
</dbReference>
<dbReference type="CDD" id="cd07182">
    <property type="entry name" value="RNase_HII_bacteria_HII_like"/>
    <property type="match status" value="1"/>
</dbReference>
<dbReference type="Pfam" id="PF01351">
    <property type="entry name" value="RNase_HII"/>
    <property type="match status" value="1"/>
</dbReference>
<dbReference type="InterPro" id="IPR036397">
    <property type="entry name" value="RNaseH_sf"/>
</dbReference>
<evidence type="ECO:0000256" key="1">
    <source>
        <dbReference type="ARBA" id="ARBA00000077"/>
    </source>
</evidence>
<evidence type="ECO:0000256" key="5">
    <source>
        <dbReference type="ARBA" id="ARBA00007383"/>
    </source>
</evidence>
<dbReference type="InterPro" id="IPR001352">
    <property type="entry name" value="RNase_HII/HIII"/>
</dbReference>
<dbReference type="PROSITE" id="PS51975">
    <property type="entry name" value="RNASE_H_2"/>
    <property type="match status" value="1"/>
</dbReference>
<evidence type="ECO:0000256" key="4">
    <source>
        <dbReference type="ARBA" id="ARBA00004496"/>
    </source>
</evidence>
<accession>A0A387BUK1</accession>
<evidence type="ECO:0000256" key="6">
    <source>
        <dbReference type="ARBA" id="ARBA00022490"/>
    </source>
</evidence>
<dbReference type="GO" id="GO:0004523">
    <property type="term" value="F:RNA-DNA hybrid ribonuclease activity"/>
    <property type="evidence" value="ECO:0007669"/>
    <property type="project" value="UniProtKB-UniRule"/>
</dbReference>
<protein>
    <recommendedName>
        <fullName evidence="13">Ribonuclease</fullName>
        <ecNumber evidence="13">3.1.26.4</ecNumber>
    </recommendedName>
</protein>
<keyword evidence="6" id="KW-0963">Cytoplasm</keyword>
<feature type="binding site" evidence="12">
    <location>
        <position position="49"/>
    </location>
    <ligand>
        <name>a divalent metal cation</name>
        <dbReference type="ChEBI" id="CHEBI:60240"/>
    </ligand>
</feature>
<name>A0A387BUK1_9MICO</name>
<evidence type="ECO:0000256" key="9">
    <source>
        <dbReference type="ARBA" id="ARBA00022759"/>
    </source>
</evidence>
<organism evidence="15 16">
    <name type="scientific">Gryllotalpicola protaetiae</name>
    <dbReference type="NCBI Taxonomy" id="2419771"/>
    <lineage>
        <taxon>Bacteria</taxon>
        <taxon>Bacillati</taxon>
        <taxon>Actinomycetota</taxon>
        <taxon>Actinomycetes</taxon>
        <taxon>Micrococcales</taxon>
        <taxon>Microbacteriaceae</taxon>
        <taxon>Gryllotalpicola</taxon>
    </lineage>
</organism>
<feature type="binding site" evidence="12">
    <location>
        <position position="147"/>
    </location>
    <ligand>
        <name>a divalent metal cation</name>
        <dbReference type="ChEBI" id="CHEBI:60240"/>
    </ligand>
</feature>
<comment type="subcellular location">
    <subcellularLocation>
        <location evidence="4">Cytoplasm</location>
    </subcellularLocation>
</comment>
<dbReference type="PANTHER" id="PTHR10954">
    <property type="entry name" value="RIBONUCLEASE H2 SUBUNIT A"/>
    <property type="match status" value="1"/>
</dbReference>
<dbReference type="GO" id="GO:0043137">
    <property type="term" value="P:DNA replication, removal of RNA primer"/>
    <property type="evidence" value="ECO:0007669"/>
    <property type="project" value="TreeGrafter"/>
</dbReference>
<comment type="similarity">
    <text evidence="5 13">Belongs to the RNase HII family.</text>
</comment>
<dbReference type="GO" id="GO:0032299">
    <property type="term" value="C:ribonuclease H2 complex"/>
    <property type="evidence" value="ECO:0007669"/>
    <property type="project" value="TreeGrafter"/>
</dbReference>
<dbReference type="GO" id="GO:0006298">
    <property type="term" value="P:mismatch repair"/>
    <property type="evidence" value="ECO:0007669"/>
    <property type="project" value="TreeGrafter"/>
</dbReference>
<keyword evidence="7 12" id="KW-0540">Nuclease</keyword>
<keyword evidence="16" id="KW-1185">Reference proteome</keyword>
<evidence type="ECO:0000256" key="2">
    <source>
        <dbReference type="ARBA" id="ARBA00001946"/>
    </source>
</evidence>
<dbReference type="OrthoDB" id="9803420at2"/>
<evidence type="ECO:0000256" key="7">
    <source>
        <dbReference type="ARBA" id="ARBA00022722"/>
    </source>
</evidence>
<evidence type="ECO:0000256" key="10">
    <source>
        <dbReference type="ARBA" id="ARBA00022801"/>
    </source>
</evidence>